<keyword evidence="1 4" id="KW-0663">Pyridoxal phosphate</keyword>
<proteinExistence type="inferred from homology"/>
<dbReference type="CDD" id="cd00616">
    <property type="entry name" value="AHBA_syn"/>
    <property type="match status" value="1"/>
</dbReference>
<organism evidence="6 7">
    <name type="scientific">Neorhodopirellula pilleata</name>
    <dbReference type="NCBI Taxonomy" id="2714738"/>
    <lineage>
        <taxon>Bacteria</taxon>
        <taxon>Pseudomonadati</taxon>
        <taxon>Planctomycetota</taxon>
        <taxon>Planctomycetia</taxon>
        <taxon>Pirellulales</taxon>
        <taxon>Pirellulaceae</taxon>
        <taxon>Neorhodopirellula</taxon>
    </lineage>
</organism>
<dbReference type="InterPro" id="IPR015421">
    <property type="entry name" value="PyrdxlP-dep_Trfase_major"/>
</dbReference>
<evidence type="ECO:0000256" key="5">
    <source>
        <dbReference type="RuleBase" id="RU004508"/>
    </source>
</evidence>
<sequence>MSAKQNGVPLLDVNRDNAPHREEFIDALTEVLDSGRFLFGPDVAELECELAGYCQVPNVVGCASGSDALLLALMALGIGAGDEVIVPSFTFFASVSCITRLGATPVFADILPGTFNVDPESVASLITEKTKAIIPVHLFGQCAQIDRICQIAGEHDIPVVEDAAQAIGAAYHSRPAGSWGTIGCFSFYPTKNLGGMGDGGMMTTNDAGIADRLRLIAGHGMRPRYYHQVIGINSRLDTFQAAVLRVKLRHLGDAIESRAAIADRYDRLLKDHGLVGGAELTLPQRDKHAFHVWNQYALRIGGGRRDEMRSFLAERNIGSEIYYPVPMHEQECFANTPFRHNGLAETERASKEVLNLPIFPSLTEMEQVRVVEAIGSFYSKAARAAA</sequence>
<dbReference type="Pfam" id="PF01041">
    <property type="entry name" value="DegT_DnrJ_EryC1"/>
    <property type="match status" value="1"/>
</dbReference>
<keyword evidence="6" id="KW-0032">Aminotransferase</keyword>
<dbReference type="PANTHER" id="PTHR30244">
    <property type="entry name" value="TRANSAMINASE"/>
    <property type="match status" value="1"/>
</dbReference>
<dbReference type="Proteomes" id="UP000316213">
    <property type="component" value="Unassembled WGS sequence"/>
</dbReference>
<dbReference type="GO" id="GO:0000271">
    <property type="term" value="P:polysaccharide biosynthetic process"/>
    <property type="evidence" value="ECO:0007669"/>
    <property type="project" value="TreeGrafter"/>
</dbReference>
<dbReference type="Gene3D" id="3.90.1150.10">
    <property type="entry name" value="Aspartate Aminotransferase, domain 1"/>
    <property type="match status" value="1"/>
</dbReference>
<feature type="modified residue" description="N6-(pyridoxal phosphate)lysine" evidence="4">
    <location>
        <position position="191"/>
    </location>
</feature>
<dbReference type="FunFam" id="3.40.640.10:FF:000089">
    <property type="entry name" value="Aminotransferase, DegT/DnrJ/EryC1/StrS family"/>
    <property type="match status" value="1"/>
</dbReference>
<dbReference type="InterPro" id="IPR015422">
    <property type="entry name" value="PyrdxlP-dep_Trfase_small"/>
</dbReference>
<evidence type="ECO:0000256" key="4">
    <source>
        <dbReference type="PIRSR" id="PIRSR000390-2"/>
    </source>
</evidence>
<dbReference type="GO" id="GO:0030170">
    <property type="term" value="F:pyridoxal phosphate binding"/>
    <property type="evidence" value="ECO:0007669"/>
    <property type="project" value="TreeGrafter"/>
</dbReference>
<dbReference type="OrthoDB" id="9810913at2"/>
<evidence type="ECO:0000313" key="7">
    <source>
        <dbReference type="Proteomes" id="UP000316213"/>
    </source>
</evidence>
<protein>
    <submittedName>
        <fullName evidence="6">Aminotransferase</fullName>
        <ecNumber evidence="6">2.6.1.90</ecNumber>
    </submittedName>
</protein>
<keyword evidence="6" id="KW-0808">Transferase</keyword>
<dbReference type="EMBL" id="SJPM01000002">
    <property type="protein sequence ID" value="TWU01668.1"/>
    <property type="molecule type" value="Genomic_DNA"/>
</dbReference>
<accession>A0A5C6AQ51</accession>
<name>A0A5C6AQ51_9BACT</name>
<gene>
    <name evidence="6" type="ORF">Pla100_14030</name>
</gene>
<dbReference type="GO" id="GO:0008483">
    <property type="term" value="F:transaminase activity"/>
    <property type="evidence" value="ECO:0007669"/>
    <property type="project" value="UniProtKB-KW"/>
</dbReference>
<reference evidence="6 7" key="1">
    <citation type="submission" date="2019-02" db="EMBL/GenBank/DDBJ databases">
        <title>Deep-cultivation of Planctomycetes and their phenomic and genomic characterization uncovers novel biology.</title>
        <authorList>
            <person name="Wiegand S."/>
            <person name="Jogler M."/>
            <person name="Boedeker C."/>
            <person name="Pinto D."/>
            <person name="Vollmers J."/>
            <person name="Rivas-Marin E."/>
            <person name="Kohn T."/>
            <person name="Peeters S.H."/>
            <person name="Heuer A."/>
            <person name="Rast P."/>
            <person name="Oberbeckmann S."/>
            <person name="Bunk B."/>
            <person name="Jeske O."/>
            <person name="Meyerdierks A."/>
            <person name="Storesund J.E."/>
            <person name="Kallscheuer N."/>
            <person name="Luecker S."/>
            <person name="Lage O.M."/>
            <person name="Pohl T."/>
            <person name="Merkel B.J."/>
            <person name="Hornburger P."/>
            <person name="Mueller R.-W."/>
            <person name="Bruemmer F."/>
            <person name="Labrenz M."/>
            <person name="Spormann A.M."/>
            <person name="Op Den Camp H."/>
            <person name="Overmann J."/>
            <person name="Amann R."/>
            <person name="Jetten M.S.M."/>
            <person name="Mascher T."/>
            <person name="Medema M.H."/>
            <person name="Devos D.P."/>
            <person name="Kaster A.-K."/>
            <person name="Ovreas L."/>
            <person name="Rohde M."/>
            <person name="Galperin M.Y."/>
            <person name="Jogler C."/>
        </authorList>
    </citation>
    <scope>NUCLEOTIDE SEQUENCE [LARGE SCALE GENOMIC DNA]</scope>
    <source>
        <strain evidence="6 7">Pla100</strain>
    </source>
</reference>
<comment type="caution">
    <text evidence="6">The sequence shown here is derived from an EMBL/GenBank/DDBJ whole genome shotgun (WGS) entry which is preliminary data.</text>
</comment>
<dbReference type="EC" id="2.6.1.90" evidence="6"/>
<dbReference type="PANTHER" id="PTHR30244:SF36">
    <property type="entry name" value="3-OXO-GLUCOSE-6-PHOSPHATE:GLUTAMATE AMINOTRANSFERASE"/>
    <property type="match status" value="1"/>
</dbReference>
<evidence type="ECO:0000256" key="3">
    <source>
        <dbReference type="PIRSR" id="PIRSR000390-1"/>
    </source>
</evidence>
<feature type="active site" description="Proton acceptor" evidence="3">
    <location>
        <position position="191"/>
    </location>
</feature>
<dbReference type="InterPro" id="IPR015424">
    <property type="entry name" value="PyrdxlP-dep_Trfase"/>
</dbReference>
<evidence type="ECO:0000313" key="6">
    <source>
        <dbReference type="EMBL" id="TWU01668.1"/>
    </source>
</evidence>
<dbReference type="AlphaFoldDB" id="A0A5C6AQ51"/>
<comment type="similarity">
    <text evidence="2 5">Belongs to the DegT/DnrJ/EryC1 family.</text>
</comment>
<dbReference type="SUPFAM" id="SSF53383">
    <property type="entry name" value="PLP-dependent transferases"/>
    <property type="match status" value="1"/>
</dbReference>
<dbReference type="RefSeq" id="WP_146576926.1">
    <property type="nucleotide sequence ID" value="NZ_SJPM01000002.1"/>
</dbReference>
<dbReference type="InterPro" id="IPR000653">
    <property type="entry name" value="DegT/StrS_aminotransferase"/>
</dbReference>
<dbReference type="PIRSF" id="PIRSF000390">
    <property type="entry name" value="PLP_StrS"/>
    <property type="match status" value="1"/>
</dbReference>
<evidence type="ECO:0000256" key="2">
    <source>
        <dbReference type="ARBA" id="ARBA00037999"/>
    </source>
</evidence>
<evidence type="ECO:0000256" key="1">
    <source>
        <dbReference type="ARBA" id="ARBA00022898"/>
    </source>
</evidence>
<keyword evidence="7" id="KW-1185">Reference proteome</keyword>
<dbReference type="Gene3D" id="3.40.640.10">
    <property type="entry name" value="Type I PLP-dependent aspartate aminotransferase-like (Major domain)"/>
    <property type="match status" value="1"/>
</dbReference>